<dbReference type="InParanoid" id="J4G3X0"/>
<organism evidence="2 3">
    <name type="scientific">Fibroporia radiculosa</name>
    <dbReference type="NCBI Taxonomy" id="599839"/>
    <lineage>
        <taxon>Eukaryota</taxon>
        <taxon>Fungi</taxon>
        <taxon>Dikarya</taxon>
        <taxon>Basidiomycota</taxon>
        <taxon>Agaricomycotina</taxon>
        <taxon>Agaricomycetes</taxon>
        <taxon>Polyporales</taxon>
        <taxon>Fibroporiaceae</taxon>
        <taxon>Fibroporia</taxon>
    </lineage>
</organism>
<evidence type="ECO:0000313" key="2">
    <source>
        <dbReference type="EMBL" id="CCM00993.1"/>
    </source>
</evidence>
<dbReference type="OrthoDB" id="5570013at2759"/>
<name>J4G3X0_9APHY</name>
<feature type="transmembrane region" description="Helical" evidence="1">
    <location>
        <begin position="163"/>
        <end position="184"/>
    </location>
</feature>
<dbReference type="Proteomes" id="UP000006352">
    <property type="component" value="Unassembled WGS sequence"/>
</dbReference>
<proteinExistence type="predicted"/>
<keyword evidence="1" id="KW-1133">Transmembrane helix</keyword>
<gene>
    <name evidence="2" type="ORF">FIBRA_03041</name>
</gene>
<sequence>MTPKQRIREFLSGKFGMKRCHEVKEEEEVESTRFNFADSAVTRGDLKASTPTKVINFPRGANTVRQLNLTHPLFLWDMTDIHTGDSQETLAVWSLDKAAGIEHEQTNMESQGVVPAQASRLSFFMGIVPRLHFRQAIALPQSEDEEDSETRRNRIFRQRRKRIIFSCIVLVIVLLVAILPQAIVHAVRRRQYFRRPMTQIGVPSPRSCTQSVPWHFGAHTSPKPASFLGSTYQYTATATIPLSASADVLDLVTQEYQTHYLHGSVEFLIDDGRKYSGSRDVHVEVTAFVDDREDLRHSTMLCQLRSAPESEGAALIMHDPRYRGRRSRRMAFSVKVVFPSSEGSPLHIKRFQTNMPRFIHNVGDLHDRLFFQHILLRTVDEPVHSLGGEMIRITTANGLIKGSLDAKSSLSLHTQNAPIEVDARVMASDAAKRSVVSIQTTNAHISANVSLLAQHDSATFTTFFATTNAALDIAIPAIPLGSLVDMRACTLNAPATVRMPKTFHGHFDLASLDWHPPRVHFDASAEDPEHRRQVEIRPQSGDSYVQGNIYLVGHEKPRMGGTAIHVMASNSEVDLFL</sequence>
<dbReference type="GeneID" id="24095904"/>
<dbReference type="HOGENOM" id="CLU_545165_0_0_1"/>
<evidence type="ECO:0000313" key="3">
    <source>
        <dbReference type="Proteomes" id="UP000006352"/>
    </source>
</evidence>
<dbReference type="AlphaFoldDB" id="J4G3X0"/>
<accession>J4G3X0</accession>
<dbReference type="STRING" id="599839.J4G3X0"/>
<dbReference type="RefSeq" id="XP_012180276.1">
    <property type="nucleotide sequence ID" value="XM_012324886.1"/>
</dbReference>
<keyword evidence="1" id="KW-0812">Transmembrane</keyword>
<evidence type="ECO:0000256" key="1">
    <source>
        <dbReference type="SAM" id="Phobius"/>
    </source>
</evidence>
<keyword evidence="1" id="KW-0472">Membrane</keyword>
<dbReference type="EMBL" id="HE797012">
    <property type="protein sequence ID" value="CCM00993.1"/>
    <property type="molecule type" value="Genomic_DNA"/>
</dbReference>
<reference evidence="2 3" key="1">
    <citation type="journal article" date="2012" name="Appl. Environ. Microbiol.">
        <title>Short-read sequencing for genomic analysis of the brown rot fungus Fibroporia radiculosa.</title>
        <authorList>
            <person name="Tang J.D."/>
            <person name="Perkins A.D."/>
            <person name="Sonstegard T.S."/>
            <person name="Schroeder S.G."/>
            <person name="Burgess S.C."/>
            <person name="Diehl S.V."/>
        </authorList>
    </citation>
    <scope>NUCLEOTIDE SEQUENCE [LARGE SCALE GENOMIC DNA]</scope>
    <source>
        <strain evidence="2 3">TFFH 294</strain>
    </source>
</reference>
<protein>
    <submittedName>
        <fullName evidence="2">Uncharacterized protein</fullName>
    </submittedName>
</protein>
<keyword evidence="3" id="KW-1185">Reference proteome</keyword>